<keyword evidence="8" id="KW-1185">Reference proteome</keyword>
<reference evidence="8" key="1">
    <citation type="journal article" date="2013" name="Genetics">
        <title>The draft genome and transcriptome of Panagrellus redivivus are shaped by the harsh demands of a free-living lifestyle.</title>
        <authorList>
            <person name="Srinivasan J."/>
            <person name="Dillman A.R."/>
            <person name="Macchietto M.G."/>
            <person name="Heikkinen L."/>
            <person name="Lakso M."/>
            <person name="Fracchia K.M."/>
            <person name="Antoshechkin I."/>
            <person name="Mortazavi A."/>
            <person name="Wong G."/>
            <person name="Sternberg P.W."/>
        </authorList>
    </citation>
    <scope>NUCLEOTIDE SEQUENCE [LARGE SCALE GENOMIC DNA]</scope>
    <source>
        <strain evidence="8">MT8872</strain>
    </source>
</reference>
<keyword evidence="3 6" id="KW-0812">Transmembrane</keyword>
<evidence type="ECO:0000259" key="7">
    <source>
        <dbReference type="Pfam" id="PF00999"/>
    </source>
</evidence>
<feature type="transmembrane region" description="Helical" evidence="6">
    <location>
        <begin position="242"/>
        <end position="268"/>
    </location>
</feature>
<feature type="transmembrane region" description="Helical" evidence="6">
    <location>
        <begin position="536"/>
        <end position="558"/>
    </location>
</feature>
<dbReference type="Proteomes" id="UP000492821">
    <property type="component" value="Unassembled WGS sequence"/>
</dbReference>
<dbReference type="InterPro" id="IPR006153">
    <property type="entry name" value="Cation/H_exchanger_TM"/>
</dbReference>
<feature type="transmembrane region" description="Helical" evidence="6">
    <location>
        <begin position="402"/>
        <end position="422"/>
    </location>
</feature>
<organism evidence="8 9">
    <name type="scientific">Panagrellus redivivus</name>
    <name type="common">Microworm</name>
    <dbReference type="NCBI Taxonomy" id="6233"/>
    <lineage>
        <taxon>Eukaryota</taxon>
        <taxon>Metazoa</taxon>
        <taxon>Ecdysozoa</taxon>
        <taxon>Nematoda</taxon>
        <taxon>Chromadorea</taxon>
        <taxon>Rhabditida</taxon>
        <taxon>Tylenchina</taxon>
        <taxon>Panagrolaimomorpha</taxon>
        <taxon>Panagrolaimoidea</taxon>
        <taxon>Panagrolaimidae</taxon>
        <taxon>Panagrellus</taxon>
    </lineage>
</organism>
<dbReference type="PANTHER" id="PTHR31102:SF1">
    <property type="entry name" value="CATION_H+ EXCHANGER DOMAIN-CONTAINING PROTEIN"/>
    <property type="match status" value="1"/>
</dbReference>
<evidence type="ECO:0000256" key="2">
    <source>
        <dbReference type="ARBA" id="ARBA00007367"/>
    </source>
</evidence>
<dbReference type="InterPro" id="IPR038770">
    <property type="entry name" value="Na+/solute_symporter_sf"/>
</dbReference>
<dbReference type="GO" id="GO:0015297">
    <property type="term" value="F:antiporter activity"/>
    <property type="evidence" value="ECO:0007669"/>
    <property type="project" value="InterPro"/>
</dbReference>
<evidence type="ECO:0000313" key="8">
    <source>
        <dbReference type="Proteomes" id="UP000492821"/>
    </source>
</evidence>
<dbReference type="Gene3D" id="1.20.1530.20">
    <property type="match status" value="1"/>
</dbReference>
<dbReference type="WBParaSite" id="Pan_g17935.t1">
    <property type="protein sequence ID" value="Pan_g17935.t1"/>
    <property type="gene ID" value="Pan_g17935"/>
</dbReference>
<evidence type="ECO:0000256" key="5">
    <source>
        <dbReference type="ARBA" id="ARBA00023136"/>
    </source>
</evidence>
<feature type="transmembrane region" description="Helical" evidence="6">
    <location>
        <begin position="182"/>
        <end position="203"/>
    </location>
</feature>
<dbReference type="AlphaFoldDB" id="A0A7E4V8L5"/>
<feature type="transmembrane region" description="Helical" evidence="6">
    <location>
        <begin position="274"/>
        <end position="295"/>
    </location>
</feature>
<proteinExistence type="inferred from homology"/>
<evidence type="ECO:0000256" key="3">
    <source>
        <dbReference type="ARBA" id="ARBA00022692"/>
    </source>
</evidence>
<dbReference type="PANTHER" id="PTHR31102">
    <property type="match status" value="1"/>
</dbReference>
<accession>A0A7E4V8L5</accession>
<evidence type="ECO:0000313" key="9">
    <source>
        <dbReference type="WBParaSite" id="Pan_g17935.t1"/>
    </source>
</evidence>
<feature type="transmembrane region" description="Helical" evidence="6">
    <location>
        <begin position="434"/>
        <end position="457"/>
    </location>
</feature>
<feature type="transmembrane region" description="Helical" evidence="6">
    <location>
        <begin position="158"/>
        <end position="176"/>
    </location>
</feature>
<comment type="subcellular location">
    <subcellularLocation>
        <location evidence="1">Membrane</location>
        <topology evidence="1">Multi-pass membrane protein</topology>
    </subcellularLocation>
</comment>
<feature type="transmembrane region" description="Helical" evidence="6">
    <location>
        <begin position="343"/>
        <end position="366"/>
    </location>
</feature>
<evidence type="ECO:0000256" key="6">
    <source>
        <dbReference type="SAM" id="Phobius"/>
    </source>
</evidence>
<feature type="transmembrane region" description="Helical" evidence="6">
    <location>
        <begin position="469"/>
        <end position="493"/>
    </location>
</feature>
<keyword evidence="4 6" id="KW-1133">Transmembrane helix</keyword>
<dbReference type="GO" id="GO:1902600">
    <property type="term" value="P:proton transmembrane transport"/>
    <property type="evidence" value="ECO:0007669"/>
    <property type="project" value="InterPro"/>
</dbReference>
<comment type="similarity">
    <text evidence="2">Belongs to the monovalent cation:proton antiporter 1 (CPA1) transporter (TC 2.A.36) family.</text>
</comment>
<evidence type="ECO:0000256" key="1">
    <source>
        <dbReference type="ARBA" id="ARBA00004141"/>
    </source>
</evidence>
<feature type="transmembrane region" description="Helical" evidence="6">
    <location>
        <begin position="378"/>
        <end position="396"/>
    </location>
</feature>
<evidence type="ECO:0000256" key="4">
    <source>
        <dbReference type="ARBA" id="ARBA00022989"/>
    </source>
</evidence>
<sequence>MDAQIRQRVSEVWLSVYRHKQANLILTFIVAFISLYIGLIAVFHRNIIHPLELQNATYFYETDPLYFDPYPLEDIGPIAPAEQLNIPVNEGEVVQEIVQEADAAANEAEEAVADVVEAVEAGEDVVDAIADAVNPEPTTTVAPYHWMLMRRLSQEEDYILTTISLFLLWGCALALGKIASLLYLPPLLGMLIVGIIFGNVSAFRDTLVINRYWEETVRQLAFIIIMIRSGLSLDPDMLKTSIYTCAMLGFVTTTVEVIVVTLSAHFFFGVPVAIAIAFGYVLAATSPAVTVPTMIRLQKEERGTDKGIPTVVLASTNIDNLYCITAFYIVIATTLNANGQLSYTIPRILVEALIAGILGILAGVMLRVLPRKDASWLHFSRGAMVLSLALGLYYGTRGIRCVIAGPVIVFLMCIVAAMKWKYDNPKRTKPEERGFRIIWVLIFQPLLFALIGLFFDFSVLTWELFGDAMAILVLAVFFRVVSAFAVSLCATSLTVQEQAFMSIAFCPKATVQAALAPALAVYCARNLDYQSHANLVLQTCILSILITAPLGQLLIMGLGRVLLFKRNVVSDYNISNIGSNVSTYLQPLPPKANGGSKPNTLEIEITPAPPATDTTPIPPPMSFKEINQQAYRIFKEQHSTVPAGNTRITVGEYNVSGTPTIENRQIKF</sequence>
<dbReference type="InterPro" id="IPR051843">
    <property type="entry name" value="CPA1_transporter"/>
</dbReference>
<feature type="transmembrane region" description="Helical" evidence="6">
    <location>
        <begin position="307"/>
        <end position="331"/>
    </location>
</feature>
<dbReference type="GO" id="GO:0016020">
    <property type="term" value="C:membrane"/>
    <property type="evidence" value="ECO:0007669"/>
    <property type="project" value="UniProtKB-SubCell"/>
</dbReference>
<keyword evidence="5 6" id="KW-0472">Membrane</keyword>
<feature type="domain" description="Cation/H+ exchanger transmembrane" evidence="7">
    <location>
        <begin position="173"/>
        <end position="547"/>
    </location>
</feature>
<feature type="transmembrane region" description="Helical" evidence="6">
    <location>
        <begin position="24"/>
        <end position="43"/>
    </location>
</feature>
<reference evidence="9" key="2">
    <citation type="submission" date="2020-10" db="UniProtKB">
        <authorList>
            <consortium name="WormBaseParasite"/>
        </authorList>
    </citation>
    <scope>IDENTIFICATION</scope>
</reference>
<feature type="transmembrane region" description="Helical" evidence="6">
    <location>
        <begin position="505"/>
        <end position="524"/>
    </location>
</feature>
<dbReference type="Pfam" id="PF00999">
    <property type="entry name" value="Na_H_Exchanger"/>
    <property type="match status" value="1"/>
</dbReference>
<protein>
    <submittedName>
        <fullName evidence="9">Na_H_Exchanger domain-containing protein</fullName>
    </submittedName>
</protein>
<name>A0A7E4V8L5_PANRE</name>